<name>A0A077WCX1_9FUNG</name>
<dbReference type="AlphaFoldDB" id="A0A077WCX1"/>
<feature type="region of interest" description="Disordered" evidence="1">
    <location>
        <begin position="270"/>
        <end position="291"/>
    </location>
</feature>
<dbReference type="OrthoDB" id="5599902at2759"/>
<feature type="compositionally biased region" description="Low complexity" evidence="1">
    <location>
        <begin position="88"/>
        <end position="98"/>
    </location>
</feature>
<dbReference type="Pfam" id="PF26087">
    <property type="entry name" value="DUF8032"/>
    <property type="match status" value="2"/>
</dbReference>
<sequence length="646" mass="70998">MPASTDNASARMLLKDLFNTSTSVAESFLGQLTPEQIHLIEDTINRIKRRKVDKQDDVTTASATLPTPAPSPGPSSPSNSDINDQHGATTTTTTPPASNTATAIASALASAMACAAIANNNNNGNGNSKNEGVPTIAPSSNDSNHHGQHDLVAEMRDGVEWVSFVYSHNRTLRRYNIRTDIQTVSLDAIDNKFKEENCVYPRANLPREQYQGNRWNYETECNVLGWKLAWLNSSEISGKRGLIQRAVDSYRNRYPSMRSRRVARQEKLMNGTLRKRKHREENDHHAATTTTPLATVVSAQSSSTTTSSTLSAAIVKPANQPKTIVLDENGTRIRIKVNVESVNMDEIPAEFRKSNSVFPRAINMYAGARWLEESLCNELGWRLAWLNQRQLAGKKSLLQRALDVFRKRFMPSLQPRKQSARVTPPMSLSIDTNTSSNNAKPMPLTAAALSAQNAWYEQQEQQQTATESVVKGSPAPSCASGTTITLDFGDCFSLADDDDDEQQHQGDNDCCDKQLCSCGDELSTIMSSSTACTPSPTSNIFGFPPEVDLYDSFTLPPATDMSHFMDIDSKPPTSTSSSNNVTLNNTTLTTSLKLPDTILASPSLPSSAVDQQDLVIKMEQDDMILLPSLPTDECQVDAERFFFDLF</sequence>
<proteinExistence type="predicted"/>
<feature type="region of interest" description="Disordered" evidence="1">
    <location>
        <begin position="121"/>
        <end position="147"/>
    </location>
</feature>
<evidence type="ECO:0000259" key="2">
    <source>
        <dbReference type="Pfam" id="PF26087"/>
    </source>
</evidence>
<reference evidence="3" key="1">
    <citation type="journal article" date="2014" name="Genome Announc.">
        <title>De novo whole-genome sequence and genome annotation of Lichtheimia ramosa.</title>
        <authorList>
            <person name="Linde J."/>
            <person name="Schwartze V."/>
            <person name="Binder U."/>
            <person name="Lass-Florl C."/>
            <person name="Voigt K."/>
            <person name="Horn F."/>
        </authorList>
    </citation>
    <scope>NUCLEOTIDE SEQUENCE</scope>
    <source>
        <strain evidence="3">JMRC FSU:6197</strain>
    </source>
</reference>
<organism evidence="3">
    <name type="scientific">Lichtheimia ramosa</name>
    <dbReference type="NCBI Taxonomy" id="688394"/>
    <lineage>
        <taxon>Eukaryota</taxon>
        <taxon>Fungi</taxon>
        <taxon>Fungi incertae sedis</taxon>
        <taxon>Mucoromycota</taxon>
        <taxon>Mucoromycotina</taxon>
        <taxon>Mucoromycetes</taxon>
        <taxon>Mucorales</taxon>
        <taxon>Lichtheimiaceae</taxon>
        <taxon>Lichtheimia</taxon>
    </lineage>
</organism>
<feature type="domain" description="DUF8032" evidence="2">
    <location>
        <begin position="160"/>
        <end position="253"/>
    </location>
</feature>
<feature type="domain" description="DUF8032" evidence="2">
    <location>
        <begin position="327"/>
        <end position="409"/>
    </location>
</feature>
<dbReference type="InterPro" id="IPR058345">
    <property type="entry name" value="DUF8032"/>
</dbReference>
<accession>A0A077WCX1</accession>
<dbReference type="PANTHER" id="PTHR22949">
    <property type="entry name" value="WHITE COLLAR 2 PROTEIN WC2"/>
    <property type="match status" value="1"/>
</dbReference>
<dbReference type="PANTHER" id="PTHR22949:SF0">
    <property type="entry name" value="RE27538P"/>
    <property type="match status" value="1"/>
</dbReference>
<evidence type="ECO:0000256" key="1">
    <source>
        <dbReference type="SAM" id="MobiDB-lite"/>
    </source>
</evidence>
<feature type="region of interest" description="Disordered" evidence="1">
    <location>
        <begin position="51"/>
        <end position="98"/>
    </location>
</feature>
<dbReference type="EMBL" id="LK023315">
    <property type="protein sequence ID" value="CDS04969.1"/>
    <property type="molecule type" value="Genomic_DNA"/>
</dbReference>
<protein>
    <recommendedName>
        <fullName evidence="2">DUF8032 domain-containing protein</fullName>
    </recommendedName>
</protein>
<gene>
    <name evidence="3" type="ORF">LRAMOSA07499</name>
</gene>
<evidence type="ECO:0000313" key="3">
    <source>
        <dbReference type="EMBL" id="CDS04969.1"/>
    </source>
</evidence>